<organism evidence="2 3">
    <name type="scientific">Sutterella massiliensis</name>
    <dbReference type="NCBI Taxonomy" id="1816689"/>
    <lineage>
        <taxon>Bacteria</taxon>
        <taxon>Pseudomonadati</taxon>
        <taxon>Pseudomonadota</taxon>
        <taxon>Betaproteobacteria</taxon>
        <taxon>Burkholderiales</taxon>
        <taxon>Sutterellaceae</taxon>
        <taxon>Sutterella</taxon>
    </lineage>
</organism>
<feature type="transmembrane region" description="Helical" evidence="1">
    <location>
        <begin position="100"/>
        <end position="119"/>
    </location>
</feature>
<evidence type="ECO:0000256" key="1">
    <source>
        <dbReference type="SAM" id="Phobius"/>
    </source>
</evidence>
<reference evidence="2 3" key="1">
    <citation type="journal article" date="2021" name="Sci. Rep.">
        <title>The distribution of antibiotic resistance genes in chicken gut microbiota commensals.</title>
        <authorList>
            <person name="Juricova H."/>
            <person name="Matiasovicova J."/>
            <person name="Kubasova T."/>
            <person name="Cejkova D."/>
            <person name="Rychlik I."/>
        </authorList>
    </citation>
    <scope>NUCLEOTIDE SEQUENCE [LARGE SCALE GENOMIC DNA]</scope>
    <source>
        <strain evidence="2 3">An829</strain>
    </source>
</reference>
<keyword evidence="1" id="KW-0472">Membrane</keyword>
<sequence length="283" mass="30303">MDLIKNWKIHVLALIIVAIAEFIGIQKFGLIVLLPLLYSLVIGAILSFPRWNFIKPAQMERASQMLSIGMLLLLTKIGLDIGPNISMIFDSGLALIMQEFGHFFGTLVFGLPVALLVGMKREAIGACYSIDREANVAIIAERFGLDSAEGRGVMGMYVCGTVFGALWVSILAGVIAQLNIFHPHSLAMGAGIGSASMMAAATGSIVAAHPEWEETVRAYAAAANLLTSVLGVYFALFVSLPVTIKVYEFFTKDKGETKKRDFLADDGAEAQAAASAEAETVKA</sequence>
<feature type="transmembrane region" description="Helical" evidence="1">
    <location>
        <begin position="7"/>
        <end position="25"/>
    </location>
</feature>
<feature type="transmembrane region" description="Helical" evidence="1">
    <location>
        <begin position="31"/>
        <end position="53"/>
    </location>
</feature>
<dbReference type="RefSeq" id="WP_205103949.1">
    <property type="nucleotide sequence ID" value="NZ_JACJJC010000017.1"/>
</dbReference>
<evidence type="ECO:0000313" key="3">
    <source>
        <dbReference type="Proteomes" id="UP000715095"/>
    </source>
</evidence>
<evidence type="ECO:0000313" key="2">
    <source>
        <dbReference type="EMBL" id="MBM6704723.1"/>
    </source>
</evidence>
<gene>
    <name evidence="2" type="ORF">H6A60_09535</name>
</gene>
<name>A0ABS2DVH1_9BURK</name>
<keyword evidence="1" id="KW-1133">Transmembrane helix</keyword>
<protein>
    <submittedName>
        <fullName evidence="2">DUF3100 domain-containing protein</fullName>
    </submittedName>
</protein>
<feature type="transmembrane region" description="Helical" evidence="1">
    <location>
        <begin position="186"/>
        <end position="207"/>
    </location>
</feature>
<dbReference type="EMBL" id="JACJJC010000017">
    <property type="protein sequence ID" value="MBM6704723.1"/>
    <property type="molecule type" value="Genomic_DNA"/>
</dbReference>
<keyword evidence="1" id="KW-0812">Transmembrane</keyword>
<proteinExistence type="predicted"/>
<dbReference type="Pfam" id="PF11299">
    <property type="entry name" value="DUF3100"/>
    <property type="match status" value="1"/>
</dbReference>
<feature type="transmembrane region" description="Helical" evidence="1">
    <location>
        <begin position="219"/>
        <end position="244"/>
    </location>
</feature>
<accession>A0ABS2DVH1</accession>
<keyword evidence="3" id="KW-1185">Reference proteome</keyword>
<feature type="transmembrane region" description="Helical" evidence="1">
    <location>
        <begin position="65"/>
        <end position="88"/>
    </location>
</feature>
<comment type="caution">
    <text evidence="2">The sequence shown here is derived from an EMBL/GenBank/DDBJ whole genome shotgun (WGS) entry which is preliminary data.</text>
</comment>
<feature type="transmembrane region" description="Helical" evidence="1">
    <location>
        <begin position="157"/>
        <end position="180"/>
    </location>
</feature>
<dbReference type="Proteomes" id="UP000715095">
    <property type="component" value="Unassembled WGS sequence"/>
</dbReference>
<dbReference type="InterPro" id="IPR021450">
    <property type="entry name" value="DUF3100"/>
</dbReference>